<dbReference type="Pfam" id="PF03404">
    <property type="entry name" value="Mo-co_dimer"/>
    <property type="match status" value="1"/>
</dbReference>
<dbReference type="GO" id="GO:0006790">
    <property type="term" value="P:sulfur compound metabolic process"/>
    <property type="evidence" value="ECO:0007669"/>
    <property type="project" value="TreeGrafter"/>
</dbReference>
<sequence>MSPQDDGTTDEPVNREPPAEQLVQSFLTPSKSHDASGEPEAYDRNHGPIQHIDASTHKVTIRSEQSNLMKSSDVPPEGIDVTLSMDDLRRRFAQHTVTCALQCAGNRRHEVRSRVKEVTGVDWGDGAVMNAAWTGPLLRDILIDQGLNVKSDLKYHDGLHVQMECNATKVQDDEWYGSSVPLGMVMDPEREVVLALDMNGSPLPARHGAPVRAIIPGVIGARSVKWLDTIVISAQESQNHYQQHDYKVLPPEATSPEKAEDLGVWDKTPAMQDNPINSVVALPSHDGDELRRDGNGRVRIAGYAIPQGKGGPVERVQVSIDRGETWKDATVLDDGDENTTHPANKGKERGKFSWVLWEVEIEIDTTTATTTTTTKATNDTIDIWSKATDRAGNTMDEENPKGNWNLRGVGYNAVQGRINIKIV</sequence>
<dbReference type="Pfam" id="PF00174">
    <property type="entry name" value="Oxidored_molyb"/>
    <property type="match status" value="1"/>
</dbReference>
<dbReference type="OrthoDB" id="432685at2759"/>
<dbReference type="EMBL" id="KN847338">
    <property type="protein sequence ID" value="KIW40783.1"/>
    <property type="molecule type" value="Genomic_DNA"/>
</dbReference>
<dbReference type="InterPro" id="IPR036374">
    <property type="entry name" value="OxRdtase_Mopterin-bd_sf"/>
</dbReference>
<dbReference type="GeneID" id="27360031"/>
<keyword evidence="3" id="KW-0479">Metal-binding</keyword>
<name>A0A0D2DCF8_9EURO</name>
<evidence type="ECO:0000259" key="7">
    <source>
        <dbReference type="Pfam" id="PF03404"/>
    </source>
</evidence>
<dbReference type="SUPFAM" id="SSF81296">
    <property type="entry name" value="E set domains"/>
    <property type="match status" value="1"/>
</dbReference>
<feature type="region of interest" description="Disordered" evidence="5">
    <location>
        <begin position="1"/>
        <end position="49"/>
    </location>
</feature>
<dbReference type="GO" id="GO:0043546">
    <property type="term" value="F:molybdopterin cofactor binding"/>
    <property type="evidence" value="ECO:0007669"/>
    <property type="project" value="TreeGrafter"/>
</dbReference>
<dbReference type="RefSeq" id="XP_016260999.1">
    <property type="nucleotide sequence ID" value="XM_016409245.1"/>
</dbReference>
<feature type="compositionally biased region" description="Basic and acidic residues" evidence="5">
    <location>
        <begin position="31"/>
        <end position="46"/>
    </location>
</feature>
<reference evidence="8 9" key="1">
    <citation type="submission" date="2015-01" db="EMBL/GenBank/DDBJ databases">
        <title>The Genome Sequence of Exophiala oligosperma CBS72588.</title>
        <authorList>
            <consortium name="The Broad Institute Genomics Platform"/>
            <person name="Cuomo C."/>
            <person name="de Hoog S."/>
            <person name="Gorbushina A."/>
            <person name="Stielow B."/>
            <person name="Teixiera M."/>
            <person name="Abouelleil A."/>
            <person name="Chapman S.B."/>
            <person name="Priest M."/>
            <person name="Young S.K."/>
            <person name="Wortman J."/>
            <person name="Nusbaum C."/>
            <person name="Birren B."/>
        </authorList>
    </citation>
    <scope>NUCLEOTIDE SEQUENCE [LARGE SCALE GENOMIC DNA]</scope>
    <source>
        <strain evidence="8 9">CBS 72588</strain>
    </source>
</reference>
<dbReference type="InterPro" id="IPR005066">
    <property type="entry name" value="MoCF_OxRdtse_dimer"/>
</dbReference>
<feature type="domain" description="Oxidoreductase molybdopterin-binding" evidence="6">
    <location>
        <begin position="46"/>
        <end position="241"/>
    </location>
</feature>
<dbReference type="GO" id="GO:0030151">
    <property type="term" value="F:molybdenum ion binding"/>
    <property type="evidence" value="ECO:0007669"/>
    <property type="project" value="InterPro"/>
</dbReference>
<comment type="cofactor">
    <cofactor evidence="1">
        <name>Mo-molybdopterin</name>
        <dbReference type="ChEBI" id="CHEBI:71302"/>
    </cofactor>
</comment>
<dbReference type="PANTHER" id="PTHR19372">
    <property type="entry name" value="SULFITE REDUCTASE"/>
    <property type="match status" value="1"/>
</dbReference>
<feature type="domain" description="Moybdenum cofactor oxidoreductase dimerisation" evidence="7">
    <location>
        <begin position="270"/>
        <end position="413"/>
    </location>
</feature>
<organism evidence="8 9">
    <name type="scientific">Exophiala oligosperma</name>
    <dbReference type="NCBI Taxonomy" id="215243"/>
    <lineage>
        <taxon>Eukaryota</taxon>
        <taxon>Fungi</taxon>
        <taxon>Dikarya</taxon>
        <taxon>Ascomycota</taxon>
        <taxon>Pezizomycotina</taxon>
        <taxon>Eurotiomycetes</taxon>
        <taxon>Chaetothyriomycetidae</taxon>
        <taxon>Chaetothyriales</taxon>
        <taxon>Herpotrichiellaceae</taxon>
        <taxon>Exophiala</taxon>
    </lineage>
</organism>
<accession>A0A0D2DCF8</accession>
<evidence type="ECO:0000256" key="4">
    <source>
        <dbReference type="ARBA" id="ARBA00023002"/>
    </source>
</evidence>
<dbReference type="Gene3D" id="2.60.40.650">
    <property type="match status" value="1"/>
</dbReference>
<dbReference type="Proteomes" id="UP000053342">
    <property type="component" value="Unassembled WGS sequence"/>
</dbReference>
<dbReference type="PRINTS" id="PR00407">
    <property type="entry name" value="EUMOPTERIN"/>
</dbReference>
<dbReference type="PANTHER" id="PTHR19372:SF7">
    <property type="entry name" value="SULFITE OXIDASE, MITOCHONDRIAL"/>
    <property type="match status" value="1"/>
</dbReference>
<gene>
    <name evidence="8" type="ORF">PV06_07957</name>
</gene>
<dbReference type="GO" id="GO:0020037">
    <property type="term" value="F:heme binding"/>
    <property type="evidence" value="ECO:0007669"/>
    <property type="project" value="TreeGrafter"/>
</dbReference>
<evidence type="ECO:0000313" key="9">
    <source>
        <dbReference type="Proteomes" id="UP000053342"/>
    </source>
</evidence>
<evidence type="ECO:0000313" key="8">
    <source>
        <dbReference type="EMBL" id="KIW40783.1"/>
    </source>
</evidence>
<evidence type="ECO:0000256" key="2">
    <source>
        <dbReference type="ARBA" id="ARBA00022505"/>
    </source>
</evidence>
<dbReference type="VEuPathDB" id="FungiDB:PV06_07957"/>
<keyword evidence="2" id="KW-0500">Molybdenum</keyword>
<dbReference type="GO" id="GO:0008482">
    <property type="term" value="F:sulfite oxidase activity"/>
    <property type="evidence" value="ECO:0007669"/>
    <property type="project" value="TreeGrafter"/>
</dbReference>
<dbReference type="GO" id="GO:0005739">
    <property type="term" value="C:mitochondrion"/>
    <property type="evidence" value="ECO:0007669"/>
    <property type="project" value="TreeGrafter"/>
</dbReference>
<keyword evidence="9" id="KW-1185">Reference proteome</keyword>
<proteinExistence type="predicted"/>
<dbReference type="FunFam" id="3.90.420.10:FF:000002">
    <property type="entry name" value="sulfite oxidase, mitochondrial"/>
    <property type="match status" value="1"/>
</dbReference>
<dbReference type="STRING" id="215243.A0A0D2DCF8"/>
<evidence type="ECO:0000256" key="1">
    <source>
        <dbReference type="ARBA" id="ARBA00001924"/>
    </source>
</evidence>
<evidence type="ECO:0000256" key="5">
    <source>
        <dbReference type="SAM" id="MobiDB-lite"/>
    </source>
</evidence>
<dbReference type="AlphaFoldDB" id="A0A0D2DCF8"/>
<protein>
    <recommendedName>
        <fullName evidence="10">Sulfite oxidase</fullName>
    </recommendedName>
</protein>
<dbReference type="InterPro" id="IPR000572">
    <property type="entry name" value="OxRdtase_Mopterin-bd_dom"/>
</dbReference>
<evidence type="ECO:0008006" key="10">
    <source>
        <dbReference type="Google" id="ProtNLM"/>
    </source>
</evidence>
<dbReference type="InterPro" id="IPR014756">
    <property type="entry name" value="Ig_E-set"/>
</dbReference>
<evidence type="ECO:0000256" key="3">
    <source>
        <dbReference type="ARBA" id="ARBA00022723"/>
    </source>
</evidence>
<dbReference type="InterPro" id="IPR008335">
    <property type="entry name" value="Mopterin_OxRdtase_euk"/>
</dbReference>
<keyword evidence="4" id="KW-0560">Oxidoreductase</keyword>
<evidence type="ECO:0000259" key="6">
    <source>
        <dbReference type="Pfam" id="PF00174"/>
    </source>
</evidence>
<dbReference type="Gene3D" id="3.90.420.10">
    <property type="entry name" value="Oxidoreductase, molybdopterin-binding domain"/>
    <property type="match status" value="1"/>
</dbReference>
<dbReference type="SUPFAM" id="SSF56524">
    <property type="entry name" value="Oxidoreductase molybdopterin-binding domain"/>
    <property type="match status" value="1"/>
</dbReference>